<dbReference type="InterPro" id="IPR046677">
    <property type="entry name" value="DUF6547"/>
</dbReference>
<protein>
    <submittedName>
        <fullName evidence="1">Uncharacterized protein</fullName>
    </submittedName>
</protein>
<organism evidence="1 2">
    <name type="scientific">Candidatus Enterococcus clewellii</name>
    <dbReference type="NCBI Taxonomy" id="1834193"/>
    <lineage>
        <taxon>Bacteria</taxon>
        <taxon>Bacillati</taxon>
        <taxon>Bacillota</taxon>
        <taxon>Bacilli</taxon>
        <taxon>Lactobacillales</taxon>
        <taxon>Enterococcaceae</taxon>
        <taxon>Enterococcus</taxon>
    </lineage>
</organism>
<evidence type="ECO:0000313" key="2">
    <source>
        <dbReference type="Proteomes" id="UP000195141"/>
    </source>
</evidence>
<sequence length="112" mass="13234">MKKNDLEMYKDFIDGIVNISQRNYQKAIKNKKASFFDKLTPEELDDFFELLNEQRIGGIHDLLVYLSDMQNLEELVFIKNEIEIPKEPFGTELHYDYVSRLNGDSWPDALSR</sequence>
<reference evidence="1" key="2">
    <citation type="submission" date="2024-03" db="EMBL/GenBank/DDBJ databases">
        <title>The Genome Sequence of Enterococcus sp. DIV0242b.</title>
        <authorList>
            <consortium name="The Broad Institute Genomics Platform"/>
            <consortium name="The Broad Institute Microbial Omics Core"/>
            <consortium name="The Broad Institute Genomic Center for Infectious Diseases"/>
            <person name="Earl A."/>
            <person name="Manson A."/>
            <person name="Gilmore M."/>
            <person name="Schwartman J."/>
            <person name="Shea T."/>
            <person name="Abouelleil A."/>
            <person name="Cao P."/>
            <person name="Chapman S."/>
            <person name="Cusick C."/>
            <person name="Young S."/>
            <person name="Neafsey D."/>
            <person name="Nusbaum C."/>
            <person name="Birren B."/>
        </authorList>
    </citation>
    <scope>NUCLEOTIDE SEQUENCE</scope>
    <source>
        <strain evidence="1">9E7_DIV0242</strain>
    </source>
</reference>
<name>A0AAQ3VWS0_9ENTE</name>
<dbReference type="RefSeq" id="WP_339101719.1">
    <property type="nucleotide sequence ID" value="NZ_CP147247.1"/>
</dbReference>
<dbReference type="EMBL" id="CP147247">
    <property type="protein sequence ID" value="WYJ91530.1"/>
    <property type="molecule type" value="Genomic_DNA"/>
</dbReference>
<reference evidence="1" key="1">
    <citation type="submission" date="2017-05" db="EMBL/GenBank/DDBJ databases">
        <authorList>
            <consortium name="The Broad Institute Genomics Platform"/>
            <consortium name="The Broad Institute Genomic Center for Infectious Diseases"/>
            <person name="Earl A."/>
            <person name="Manson A."/>
            <person name="Schwartman J."/>
            <person name="Gilmore M."/>
            <person name="Abouelleil A."/>
            <person name="Cao P."/>
            <person name="Chapman S."/>
            <person name="Cusick C."/>
            <person name="Shea T."/>
            <person name="Young S."/>
            <person name="Neafsey D."/>
            <person name="Nusbaum C."/>
            <person name="Birren B."/>
        </authorList>
    </citation>
    <scope>NUCLEOTIDE SEQUENCE</scope>
    <source>
        <strain evidence="1">9E7_DIV0242</strain>
    </source>
</reference>
<evidence type="ECO:0000313" key="1">
    <source>
        <dbReference type="EMBL" id="WYJ91530.1"/>
    </source>
</evidence>
<dbReference type="Proteomes" id="UP000195141">
    <property type="component" value="Chromosome"/>
</dbReference>
<proteinExistence type="predicted"/>
<dbReference type="AlphaFoldDB" id="A0AAQ3VWS0"/>
<keyword evidence="2" id="KW-1185">Reference proteome</keyword>
<gene>
    <name evidence="1" type="ORF">A5888_003298</name>
</gene>
<accession>A0AAQ3VWS0</accession>
<dbReference type="Pfam" id="PF20184">
    <property type="entry name" value="DUF6547"/>
    <property type="match status" value="1"/>
</dbReference>